<keyword evidence="2" id="KW-1185">Reference proteome</keyword>
<dbReference type="AlphaFoldDB" id="A0A835J5W7"/>
<dbReference type="EMBL" id="JADGMS010000018">
    <property type="protein sequence ID" value="KAF9662324.1"/>
    <property type="molecule type" value="Genomic_DNA"/>
</dbReference>
<accession>A0A835J5W7</accession>
<organism evidence="1 2">
    <name type="scientific">Salix dunnii</name>
    <dbReference type="NCBI Taxonomy" id="1413687"/>
    <lineage>
        <taxon>Eukaryota</taxon>
        <taxon>Viridiplantae</taxon>
        <taxon>Streptophyta</taxon>
        <taxon>Embryophyta</taxon>
        <taxon>Tracheophyta</taxon>
        <taxon>Spermatophyta</taxon>
        <taxon>Magnoliopsida</taxon>
        <taxon>eudicotyledons</taxon>
        <taxon>Gunneridae</taxon>
        <taxon>Pentapetalae</taxon>
        <taxon>rosids</taxon>
        <taxon>fabids</taxon>
        <taxon>Malpighiales</taxon>
        <taxon>Salicaceae</taxon>
        <taxon>Saliceae</taxon>
        <taxon>Salix</taxon>
    </lineage>
</organism>
<gene>
    <name evidence="1" type="ORF">SADUNF_Sadunf18G0041100</name>
</gene>
<protein>
    <submittedName>
        <fullName evidence="1">Uncharacterized protein</fullName>
    </submittedName>
</protein>
<dbReference type="InterPro" id="IPR023393">
    <property type="entry name" value="START-like_dom_sf"/>
</dbReference>
<reference evidence="1 2" key="1">
    <citation type="submission" date="2020-10" db="EMBL/GenBank/DDBJ databases">
        <title>Plant Genome Project.</title>
        <authorList>
            <person name="Zhang R.-G."/>
        </authorList>
    </citation>
    <scope>NUCLEOTIDE SEQUENCE [LARGE SCALE GENOMIC DNA]</scope>
    <source>
        <strain evidence="1">FAFU-HL-1</strain>
        <tissue evidence="1">Leaf</tissue>
    </source>
</reference>
<name>A0A835J5W7_9ROSI</name>
<evidence type="ECO:0000313" key="1">
    <source>
        <dbReference type="EMBL" id="KAF9662324.1"/>
    </source>
</evidence>
<evidence type="ECO:0000313" key="2">
    <source>
        <dbReference type="Proteomes" id="UP000657918"/>
    </source>
</evidence>
<dbReference type="Gene3D" id="3.30.530.20">
    <property type="match status" value="2"/>
</dbReference>
<sequence>MRGKGMPILVNDTSKVLEIKVLEGVSSMFDNPEKYKHLIKSRNTSAGDGGVGSVREVKYYKSITSSDEFNKAVKVYTIVLESYIVAIAGGNTGEDTKMFVDSTVVNLNLQTIRIVDQFIGFYDDVVMGWMHGVVLGTSKDEGNNAMKRSSSK</sequence>
<comment type="caution">
    <text evidence="1">The sequence shown here is derived from an EMBL/GenBank/DDBJ whole genome shotgun (WGS) entry which is preliminary data.</text>
</comment>
<dbReference type="Proteomes" id="UP000657918">
    <property type="component" value="Unassembled WGS sequence"/>
</dbReference>
<proteinExistence type="predicted"/>